<dbReference type="EMBL" id="LAZR01008414">
    <property type="protein sequence ID" value="KKM78917.1"/>
    <property type="molecule type" value="Genomic_DNA"/>
</dbReference>
<accession>A0A0F9NC17</accession>
<sequence>AKYFSTLRMWGIMSADDILEKLNMNPLPQGRGSTYLVPLNMQPAPAVNSEGRSERRSAAVRRQLGESFRRVFADAAARIVRREEAEIMREEIRLIDIELGNIDKAAEGTMHRAEETTSVAPAVAAYIPPTGTSVKKLKIPQSVTDPQALLKAVYEKKVSINVIKWHLPAIKQELNSGRDVPGVYFTEETKVPQRAGRIK</sequence>
<proteinExistence type="predicted"/>
<reference evidence="1" key="1">
    <citation type="journal article" date="2015" name="Nature">
        <title>Complex archaea that bridge the gap between prokaryotes and eukaryotes.</title>
        <authorList>
            <person name="Spang A."/>
            <person name="Saw J.H."/>
            <person name="Jorgensen S.L."/>
            <person name="Zaremba-Niedzwiedzka K."/>
            <person name="Martijn J."/>
            <person name="Lind A.E."/>
            <person name="van Eijk R."/>
            <person name="Schleper C."/>
            <person name="Guy L."/>
            <person name="Ettema T.J."/>
        </authorList>
    </citation>
    <scope>NUCLEOTIDE SEQUENCE</scope>
</reference>
<protein>
    <submittedName>
        <fullName evidence="1">Uncharacterized protein</fullName>
    </submittedName>
</protein>
<feature type="non-terminal residue" evidence="1">
    <location>
        <position position="1"/>
    </location>
</feature>
<comment type="caution">
    <text evidence="1">The sequence shown here is derived from an EMBL/GenBank/DDBJ whole genome shotgun (WGS) entry which is preliminary data.</text>
</comment>
<organism evidence="1">
    <name type="scientific">marine sediment metagenome</name>
    <dbReference type="NCBI Taxonomy" id="412755"/>
    <lineage>
        <taxon>unclassified sequences</taxon>
        <taxon>metagenomes</taxon>
        <taxon>ecological metagenomes</taxon>
    </lineage>
</organism>
<evidence type="ECO:0000313" key="1">
    <source>
        <dbReference type="EMBL" id="KKM78917.1"/>
    </source>
</evidence>
<name>A0A0F9NC17_9ZZZZ</name>
<dbReference type="AlphaFoldDB" id="A0A0F9NC17"/>
<gene>
    <name evidence="1" type="ORF">LCGC14_1355260</name>
</gene>